<dbReference type="PANTHER" id="PTHR31398:SF0">
    <property type="entry name" value="MEIOTIC NUCLEAR DIVISION PROTEIN 1 HOMOLOG"/>
    <property type="match status" value="1"/>
</dbReference>
<dbReference type="PANTHER" id="PTHR31398">
    <property type="entry name" value="MEIOTIC NUCLEAR DIVISION PROTEIN 1 HOMOLOG"/>
    <property type="match status" value="1"/>
</dbReference>
<dbReference type="GO" id="GO:0007131">
    <property type="term" value="P:reciprocal meiotic recombination"/>
    <property type="evidence" value="ECO:0007669"/>
    <property type="project" value="TreeGrafter"/>
</dbReference>
<evidence type="ECO:0000313" key="3">
    <source>
        <dbReference type="EMBL" id="CDW89821.1"/>
    </source>
</evidence>
<keyword evidence="4" id="KW-1185">Reference proteome</keyword>
<dbReference type="InParanoid" id="A0A078B6H1"/>
<dbReference type="GO" id="GO:0005634">
    <property type="term" value="C:nucleus"/>
    <property type="evidence" value="ECO:0007669"/>
    <property type="project" value="TreeGrafter"/>
</dbReference>
<gene>
    <name evidence="3" type="primary">Contig12609.g13450</name>
    <name evidence="3" type="ORF">STYLEM_18960</name>
</gene>
<feature type="region of interest" description="Disordered" evidence="1">
    <location>
        <begin position="298"/>
        <end position="334"/>
    </location>
</feature>
<feature type="transmembrane region" description="Helical" evidence="2">
    <location>
        <begin position="261"/>
        <end position="282"/>
    </location>
</feature>
<reference evidence="3 4" key="1">
    <citation type="submission" date="2014-06" db="EMBL/GenBank/DDBJ databases">
        <authorList>
            <person name="Swart Estienne"/>
        </authorList>
    </citation>
    <scope>NUCLEOTIDE SEQUENCE [LARGE SCALE GENOMIC DNA]</scope>
    <source>
        <strain evidence="3 4">130c</strain>
    </source>
</reference>
<keyword evidence="2" id="KW-0472">Membrane</keyword>
<name>A0A078B6H1_STYLE</name>
<dbReference type="AlphaFoldDB" id="A0A078B6H1"/>
<feature type="compositionally biased region" description="Basic and acidic residues" evidence="1">
    <location>
        <begin position="313"/>
        <end position="334"/>
    </location>
</feature>
<keyword evidence="2" id="KW-1133">Transmembrane helix</keyword>
<accession>A0A078B6H1</accession>
<protein>
    <submittedName>
        <fullName evidence="3">Uncharacterized protein</fullName>
    </submittedName>
</protein>
<organism evidence="3 4">
    <name type="scientific">Stylonychia lemnae</name>
    <name type="common">Ciliate</name>
    <dbReference type="NCBI Taxonomy" id="5949"/>
    <lineage>
        <taxon>Eukaryota</taxon>
        <taxon>Sar</taxon>
        <taxon>Alveolata</taxon>
        <taxon>Ciliophora</taxon>
        <taxon>Intramacronucleata</taxon>
        <taxon>Spirotrichea</taxon>
        <taxon>Stichotrichia</taxon>
        <taxon>Sporadotrichida</taxon>
        <taxon>Oxytrichidae</taxon>
        <taxon>Stylonychinae</taxon>
        <taxon>Stylonychia</taxon>
    </lineage>
</organism>
<dbReference type="EMBL" id="CCKQ01017902">
    <property type="protein sequence ID" value="CDW89821.1"/>
    <property type="molecule type" value="Genomic_DNA"/>
</dbReference>
<proteinExistence type="predicted"/>
<evidence type="ECO:0000313" key="4">
    <source>
        <dbReference type="Proteomes" id="UP000039865"/>
    </source>
</evidence>
<evidence type="ECO:0000256" key="1">
    <source>
        <dbReference type="SAM" id="MobiDB-lite"/>
    </source>
</evidence>
<dbReference type="Proteomes" id="UP000039865">
    <property type="component" value="Unassembled WGS sequence"/>
</dbReference>
<dbReference type="OrthoDB" id="296756at2759"/>
<sequence>MVLLGFGIFKAYYLFMKYDANISKVSQIRSMSDGLVFKPQEFGIYETDQIDSTGKKFKDKIRKNLKLDKCQDKYFNYTNQSEVVLKGISNYLCTVDDNYQFQGNFYQQNFEYVEIKLWKCLNSSSPVVCQDKQKIDEYFERESFNFAFINTYFDFNDYDSKDVIKKFIDDSFFLELEAQKIKKSNIYIQLQQAETQDSYLQFGQFNALEFHQISNQRSYDDGYSDLEGYIAAVYMRFDNKYDRYSRKIYSILEFLGDIGGLYRSLFTIGFLIVGQIASHLFFSDLMHKIYQVRKKFDTDDEDQKLGQGISEQKTNEKNDKNIKNQENQSQKKDI</sequence>
<keyword evidence="2" id="KW-0812">Transmembrane</keyword>
<evidence type="ECO:0000256" key="2">
    <source>
        <dbReference type="SAM" id="Phobius"/>
    </source>
</evidence>